<dbReference type="EMBL" id="AZHD01000029">
    <property type="protein sequence ID" value="OAA53471.1"/>
    <property type="molecule type" value="Genomic_DNA"/>
</dbReference>
<name>A0A167LT43_9HYPO</name>
<comment type="caution">
    <text evidence="2">The sequence shown here is derived from an EMBL/GenBank/DDBJ whole genome shotgun (WGS) entry which is preliminary data.</text>
</comment>
<evidence type="ECO:0000313" key="2">
    <source>
        <dbReference type="EMBL" id="OAA53471.1"/>
    </source>
</evidence>
<protein>
    <submittedName>
        <fullName evidence="2">Uncharacterized protein</fullName>
    </submittedName>
</protein>
<organism evidence="2 3">
    <name type="scientific">Niveomyces insectorum RCEF 264</name>
    <dbReference type="NCBI Taxonomy" id="1081102"/>
    <lineage>
        <taxon>Eukaryota</taxon>
        <taxon>Fungi</taxon>
        <taxon>Dikarya</taxon>
        <taxon>Ascomycota</taxon>
        <taxon>Pezizomycotina</taxon>
        <taxon>Sordariomycetes</taxon>
        <taxon>Hypocreomycetidae</taxon>
        <taxon>Hypocreales</taxon>
        <taxon>Cordycipitaceae</taxon>
        <taxon>Niveomyces</taxon>
    </lineage>
</organism>
<dbReference type="AlphaFoldDB" id="A0A167LT43"/>
<keyword evidence="3" id="KW-1185">Reference proteome</keyword>
<evidence type="ECO:0000313" key="3">
    <source>
        <dbReference type="Proteomes" id="UP000076874"/>
    </source>
</evidence>
<feature type="region of interest" description="Disordered" evidence="1">
    <location>
        <begin position="13"/>
        <end position="64"/>
    </location>
</feature>
<evidence type="ECO:0000256" key="1">
    <source>
        <dbReference type="SAM" id="MobiDB-lite"/>
    </source>
</evidence>
<gene>
    <name evidence="2" type="ORF">SPI_09399</name>
</gene>
<accession>A0A167LT43</accession>
<proteinExistence type="predicted"/>
<reference evidence="2 3" key="1">
    <citation type="journal article" date="2016" name="Genome Biol. Evol.">
        <title>Divergent and convergent evolution of fungal pathogenicity.</title>
        <authorList>
            <person name="Shang Y."/>
            <person name="Xiao G."/>
            <person name="Zheng P."/>
            <person name="Cen K."/>
            <person name="Zhan S."/>
            <person name="Wang C."/>
        </authorList>
    </citation>
    <scope>NUCLEOTIDE SEQUENCE [LARGE SCALE GENOMIC DNA]</scope>
    <source>
        <strain evidence="2 3">RCEF 264</strain>
    </source>
</reference>
<sequence length="116" mass="12424">MVVLVHHLHALNAAQRHRAARENAPEASTPEQSAPPPPATQARQGVHRGSAAQQESAVPDRQPMDLFEAEDVCLWVDVDPPRGLKPTPSGRAPFLVSVVSGVRDGDRSDGVGQGRR</sequence>
<dbReference type="Proteomes" id="UP000076874">
    <property type="component" value="Unassembled WGS sequence"/>
</dbReference>